<dbReference type="Gene3D" id="1.10.10.60">
    <property type="entry name" value="Homeodomain-like"/>
    <property type="match status" value="1"/>
</dbReference>
<keyword evidence="1" id="KW-0805">Transcription regulation</keyword>
<protein>
    <submittedName>
        <fullName evidence="5">AraC-like DNA-binding protein</fullName>
    </submittedName>
</protein>
<accession>A0A7W7KG61</accession>
<comment type="caution">
    <text evidence="5">The sequence shown here is derived from an EMBL/GenBank/DDBJ whole genome shotgun (WGS) entry which is preliminary data.</text>
</comment>
<sequence>MSVRPADPSNAFYAPTLLPAMEELLSRGIPGAELEACFRRSLLELRTPLVRVPLFLSRRFWDLAEQASGEAAIGLLAGKRFASTLTNGLTYQFDVAPTLESACRYFCEYFPYFNGSLRADLRENEGEVALVLSEQGALLSGRQSREYTVLGICSLLRRKLLASGIDQDPLLGIDLPGPAPATAQVHEQALRVPLTWGAPEVVLHLAPELFRHPLSPANAELEGTLVALLDQARSQTQSTLLDEAADYIARELPQGASFQSFCEGRHLTERTAARRLLGQGWRYSELLDEQRRYRALDLLEESALSLAQITDQLGYGDLQSFSRAFGRWYGTSPGAWRENLPR</sequence>
<dbReference type="RefSeq" id="WP_184586129.1">
    <property type="nucleotide sequence ID" value="NZ_JACHLI010000002.1"/>
</dbReference>
<evidence type="ECO:0000256" key="1">
    <source>
        <dbReference type="ARBA" id="ARBA00023015"/>
    </source>
</evidence>
<dbReference type="PROSITE" id="PS01124">
    <property type="entry name" value="HTH_ARAC_FAMILY_2"/>
    <property type="match status" value="1"/>
</dbReference>
<dbReference type="InterPro" id="IPR032687">
    <property type="entry name" value="AraC-type_N"/>
</dbReference>
<dbReference type="GO" id="GO:0000976">
    <property type="term" value="F:transcription cis-regulatory region binding"/>
    <property type="evidence" value="ECO:0007669"/>
    <property type="project" value="TreeGrafter"/>
</dbReference>
<evidence type="ECO:0000256" key="3">
    <source>
        <dbReference type="ARBA" id="ARBA00023163"/>
    </source>
</evidence>
<gene>
    <name evidence="5" type="ORF">HNP46_000722</name>
</gene>
<dbReference type="InterPro" id="IPR009057">
    <property type="entry name" value="Homeodomain-like_sf"/>
</dbReference>
<keyword evidence="2 5" id="KW-0238">DNA-binding</keyword>
<dbReference type="GO" id="GO:0003700">
    <property type="term" value="F:DNA-binding transcription factor activity"/>
    <property type="evidence" value="ECO:0007669"/>
    <property type="project" value="InterPro"/>
</dbReference>
<dbReference type="PANTHER" id="PTHR47894:SF1">
    <property type="entry name" value="HTH-TYPE TRANSCRIPTIONAL REGULATOR VQSM"/>
    <property type="match status" value="1"/>
</dbReference>
<evidence type="ECO:0000259" key="4">
    <source>
        <dbReference type="PROSITE" id="PS01124"/>
    </source>
</evidence>
<name>A0A7W7KG61_PSENT</name>
<dbReference type="SUPFAM" id="SSF46689">
    <property type="entry name" value="Homeodomain-like"/>
    <property type="match status" value="1"/>
</dbReference>
<evidence type="ECO:0000313" key="5">
    <source>
        <dbReference type="EMBL" id="MBB4861885.1"/>
    </source>
</evidence>
<dbReference type="GO" id="GO:0005829">
    <property type="term" value="C:cytosol"/>
    <property type="evidence" value="ECO:0007669"/>
    <property type="project" value="TreeGrafter"/>
</dbReference>
<keyword evidence="3" id="KW-0804">Transcription</keyword>
<evidence type="ECO:0000256" key="2">
    <source>
        <dbReference type="ARBA" id="ARBA00023125"/>
    </source>
</evidence>
<dbReference type="Pfam" id="PF12625">
    <property type="entry name" value="Arabinose_bd"/>
    <property type="match status" value="1"/>
</dbReference>
<dbReference type="Pfam" id="PF12833">
    <property type="entry name" value="HTH_18"/>
    <property type="match status" value="1"/>
</dbReference>
<dbReference type="InterPro" id="IPR018060">
    <property type="entry name" value="HTH_AraC"/>
</dbReference>
<organism evidence="5 6">
    <name type="scientific">Pseudomonas nitroreducens</name>
    <dbReference type="NCBI Taxonomy" id="46680"/>
    <lineage>
        <taxon>Bacteria</taxon>
        <taxon>Pseudomonadati</taxon>
        <taxon>Pseudomonadota</taxon>
        <taxon>Gammaproteobacteria</taxon>
        <taxon>Pseudomonadales</taxon>
        <taxon>Pseudomonadaceae</taxon>
        <taxon>Pseudomonas</taxon>
    </lineage>
</organism>
<dbReference type="Proteomes" id="UP000566995">
    <property type="component" value="Unassembled WGS sequence"/>
</dbReference>
<evidence type="ECO:0000313" key="6">
    <source>
        <dbReference type="Proteomes" id="UP000566995"/>
    </source>
</evidence>
<feature type="domain" description="HTH araC/xylS-type" evidence="4">
    <location>
        <begin position="242"/>
        <end position="339"/>
    </location>
</feature>
<dbReference type="EMBL" id="JACHLI010000002">
    <property type="protein sequence ID" value="MBB4861885.1"/>
    <property type="molecule type" value="Genomic_DNA"/>
</dbReference>
<dbReference type="SMART" id="SM00342">
    <property type="entry name" value="HTH_ARAC"/>
    <property type="match status" value="1"/>
</dbReference>
<proteinExistence type="predicted"/>
<reference evidence="5 6" key="1">
    <citation type="submission" date="2020-08" db="EMBL/GenBank/DDBJ databases">
        <title>Functional genomics of gut bacteria from endangered species of beetles.</title>
        <authorList>
            <person name="Carlos-Shanley C."/>
        </authorList>
    </citation>
    <scope>NUCLEOTIDE SEQUENCE [LARGE SCALE GENOMIC DNA]</scope>
    <source>
        <strain evidence="5 6">S00179</strain>
    </source>
</reference>
<dbReference type="AlphaFoldDB" id="A0A7W7KG61"/>
<dbReference type="PANTHER" id="PTHR47894">
    <property type="entry name" value="HTH-TYPE TRANSCRIPTIONAL REGULATOR GADX"/>
    <property type="match status" value="1"/>
</dbReference>